<organism evidence="2 3">
    <name type="scientific">Desulfobacula phenolica</name>
    <dbReference type="NCBI Taxonomy" id="90732"/>
    <lineage>
        <taxon>Bacteria</taxon>
        <taxon>Pseudomonadati</taxon>
        <taxon>Thermodesulfobacteriota</taxon>
        <taxon>Desulfobacteria</taxon>
        <taxon>Desulfobacterales</taxon>
        <taxon>Desulfobacteraceae</taxon>
        <taxon>Desulfobacula</taxon>
    </lineage>
</organism>
<dbReference type="RefSeq" id="WP_092235379.1">
    <property type="nucleotide sequence ID" value="NZ_FNLL01000008.1"/>
</dbReference>
<gene>
    <name evidence="2" type="ORF">SAMN04487931_108101</name>
</gene>
<accession>A0A1H2IDR7</accession>
<protein>
    <recommendedName>
        <fullName evidence="4">Peptidase S8/S53 domain-containing protein</fullName>
    </recommendedName>
</protein>
<feature type="signal peptide" evidence="1">
    <location>
        <begin position="1"/>
        <end position="19"/>
    </location>
</feature>
<name>A0A1H2IDR7_9BACT</name>
<keyword evidence="3" id="KW-1185">Reference proteome</keyword>
<evidence type="ECO:0000313" key="2">
    <source>
        <dbReference type="EMBL" id="SDU42131.1"/>
    </source>
</evidence>
<proteinExistence type="predicted"/>
<evidence type="ECO:0000313" key="3">
    <source>
        <dbReference type="Proteomes" id="UP000199608"/>
    </source>
</evidence>
<sequence>MLKKIFIYILLSMFFWGCSQVPKPTSHSFSTQKKMQAGDHWNIFAKDIGHTVVKEIKKEGYGNSISLAPNNNSSFCRAFRSFLSTCFIKSGIDIKQDDASDYQLDWSVQGITHKGSRNSRILPPGHNTFIASLGYGVYKLLDNSSSGAGYIAAAAAADIIYELHKAGSIKLPKNEIIINVSLKKQGKIKYRSSNIYYVNDLDTDHYYFTKDSIGDDNQFNHKTFYTTD</sequence>
<evidence type="ECO:0000256" key="1">
    <source>
        <dbReference type="SAM" id="SignalP"/>
    </source>
</evidence>
<reference evidence="3" key="1">
    <citation type="submission" date="2016-10" db="EMBL/GenBank/DDBJ databases">
        <authorList>
            <person name="Varghese N."/>
            <person name="Submissions S."/>
        </authorList>
    </citation>
    <scope>NUCLEOTIDE SEQUENCE [LARGE SCALE GENOMIC DNA]</scope>
    <source>
        <strain evidence="3">DSM 3384</strain>
    </source>
</reference>
<keyword evidence="1" id="KW-0732">Signal</keyword>
<dbReference type="Proteomes" id="UP000199608">
    <property type="component" value="Unassembled WGS sequence"/>
</dbReference>
<evidence type="ECO:0008006" key="4">
    <source>
        <dbReference type="Google" id="ProtNLM"/>
    </source>
</evidence>
<dbReference type="EMBL" id="FNLL01000008">
    <property type="protein sequence ID" value="SDU42131.1"/>
    <property type="molecule type" value="Genomic_DNA"/>
</dbReference>
<dbReference type="AlphaFoldDB" id="A0A1H2IDR7"/>
<feature type="chain" id="PRO_5011759372" description="Peptidase S8/S53 domain-containing protein" evidence="1">
    <location>
        <begin position="20"/>
        <end position="228"/>
    </location>
</feature>